<gene>
    <name evidence="2" type="ORF">HNY73_019849</name>
</gene>
<protein>
    <submittedName>
        <fullName evidence="2">Uncharacterized protein</fullName>
    </submittedName>
</protein>
<evidence type="ECO:0000256" key="1">
    <source>
        <dbReference type="SAM" id="MobiDB-lite"/>
    </source>
</evidence>
<evidence type="ECO:0000313" key="3">
    <source>
        <dbReference type="Proteomes" id="UP000807504"/>
    </source>
</evidence>
<reference evidence="2" key="1">
    <citation type="journal article" date="2020" name="bioRxiv">
        <title>Chromosome-level reference genome of the European wasp spider Argiope bruennichi: a resource for studies on range expansion and evolutionary adaptation.</title>
        <authorList>
            <person name="Sheffer M.M."/>
            <person name="Hoppe A."/>
            <person name="Krehenwinkel H."/>
            <person name="Uhl G."/>
            <person name="Kuss A.W."/>
            <person name="Jensen L."/>
            <person name="Jensen C."/>
            <person name="Gillespie R.G."/>
            <person name="Hoff K.J."/>
            <person name="Prost S."/>
        </authorList>
    </citation>
    <scope>NUCLEOTIDE SEQUENCE</scope>
</reference>
<organism evidence="2 3">
    <name type="scientific">Argiope bruennichi</name>
    <name type="common">Wasp spider</name>
    <name type="synonym">Aranea bruennichi</name>
    <dbReference type="NCBI Taxonomy" id="94029"/>
    <lineage>
        <taxon>Eukaryota</taxon>
        <taxon>Metazoa</taxon>
        <taxon>Ecdysozoa</taxon>
        <taxon>Arthropoda</taxon>
        <taxon>Chelicerata</taxon>
        <taxon>Arachnida</taxon>
        <taxon>Araneae</taxon>
        <taxon>Araneomorphae</taxon>
        <taxon>Entelegynae</taxon>
        <taxon>Araneoidea</taxon>
        <taxon>Araneidae</taxon>
        <taxon>Argiope</taxon>
    </lineage>
</organism>
<feature type="compositionally biased region" description="Basic and acidic residues" evidence="1">
    <location>
        <begin position="18"/>
        <end position="41"/>
    </location>
</feature>
<sequence length="95" mass="10811">MKDLDSVKVKSIVMSQPDPKDMTDNGREKDQQRKTDEERENDLKIMFDLSSQIAGGKRGAVPWIEYSHGSERQTNISEVEVGSASRETRCRIRLA</sequence>
<proteinExistence type="predicted"/>
<reference evidence="2" key="2">
    <citation type="submission" date="2020-06" db="EMBL/GenBank/DDBJ databases">
        <authorList>
            <person name="Sheffer M."/>
        </authorList>
    </citation>
    <scope>NUCLEOTIDE SEQUENCE</scope>
</reference>
<keyword evidence="3" id="KW-1185">Reference proteome</keyword>
<feature type="region of interest" description="Disordered" evidence="1">
    <location>
        <begin position="1"/>
        <end position="41"/>
    </location>
</feature>
<dbReference type="EMBL" id="JABXBU010002230">
    <property type="protein sequence ID" value="KAF8766824.1"/>
    <property type="molecule type" value="Genomic_DNA"/>
</dbReference>
<dbReference type="AlphaFoldDB" id="A0A8T0E5Q6"/>
<accession>A0A8T0E5Q6</accession>
<name>A0A8T0E5Q6_ARGBR</name>
<evidence type="ECO:0000313" key="2">
    <source>
        <dbReference type="EMBL" id="KAF8766824.1"/>
    </source>
</evidence>
<dbReference type="Proteomes" id="UP000807504">
    <property type="component" value="Unassembled WGS sequence"/>
</dbReference>
<comment type="caution">
    <text evidence="2">The sequence shown here is derived from an EMBL/GenBank/DDBJ whole genome shotgun (WGS) entry which is preliminary data.</text>
</comment>